<proteinExistence type="predicted"/>
<dbReference type="SUPFAM" id="SSF55298">
    <property type="entry name" value="YjgF-like"/>
    <property type="match status" value="1"/>
</dbReference>
<evidence type="ECO:0000313" key="2">
    <source>
        <dbReference type="Proteomes" id="UP000634919"/>
    </source>
</evidence>
<accession>A0ABR8SEQ3</accession>
<gene>
    <name evidence="1" type="ORF">H9646_15995</name>
</gene>
<dbReference type="Proteomes" id="UP000634919">
    <property type="component" value="Unassembled WGS sequence"/>
</dbReference>
<dbReference type="PANTHER" id="PTHR11803">
    <property type="entry name" value="2-IMINOBUTANOATE/2-IMINOPROPANOATE DEAMINASE RIDA"/>
    <property type="match status" value="1"/>
</dbReference>
<name>A0ABR8SEQ3_9BURK</name>
<dbReference type="CDD" id="cd00448">
    <property type="entry name" value="YjgF_YER057c_UK114_family"/>
    <property type="match status" value="1"/>
</dbReference>
<dbReference type="InterPro" id="IPR035959">
    <property type="entry name" value="RutC-like_sf"/>
</dbReference>
<dbReference type="EMBL" id="JACSQK010000008">
    <property type="protein sequence ID" value="MBD7961977.1"/>
    <property type="molecule type" value="Genomic_DNA"/>
</dbReference>
<sequence>MLAPINPAGAAIPGISSAMVVERGRLMFLSGHVPVDENGIVLRAGLEAQLDQVFKNLNVTLQAAGATPGHLARITIYVRDLQSNQLPAIRRARDRFIDLAQPPASALIGVAQLFHPDVLVEVDAVAVLPPGAPQFPLSN</sequence>
<dbReference type="InterPro" id="IPR006175">
    <property type="entry name" value="YjgF/YER057c/UK114"/>
</dbReference>
<dbReference type="Pfam" id="PF01042">
    <property type="entry name" value="Ribonuc_L-PSP"/>
    <property type="match status" value="1"/>
</dbReference>
<dbReference type="Gene3D" id="3.30.1330.40">
    <property type="entry name" value="RutC-like"/>
    <property type="match status" value="1"/>
</dbReference>
<keyword evidence="2" id="KW-1185">Reference proteome</keyword>
<organism evidence="1 2">
    <name type="scientific">Comamonas avium</name>
    <dbReference type="NCBI Taxonomy" id="2762231"/>
    <lineage>
        <taxon>Bacteria</taxon>
        <taxon>Pseudomonadati</taxon>
        <taxon>Pseudomonadota</taxon>
        <taxon>Betaproteobacteria</taxon>
        <taxon>Burkholderiales</taxon>
        <taxon>Comamonadaceae</taxon>
        <taxon>Comamonas</taxon>
    </lineage>
</organism>
<comment type="caution">
    <text evidence="1">The sequence shown here is derived from an EMBL/GenBank/DDBJ whole genome shotgun (WGS) entry which is preliminary data.</text>
</comment>
<dbReference type="PANTHER" id="PTHR11803:SF39">
    <property type="entry name" value="2-IMINOBUTANOATE_2-IMINOPROPANOATE DEAMINASE"/>
    <property type="match status" value="1"/>
</dbReference>
<protein>
    <submittedName>
        <fullName evidence="1">RidA family protein</fullName>
    </submittedName>
</protein>
<reference evidence="1 2" key="1">
    <citation type="submission" date="2020-08" db="EMBL/GenBank/DDBJ databases">
        <title>A Genomic Blueprint of the Chicken Gut Microbiome.</title>
        <authorList>
            <person name="Gilroy R."/>
            <person name="Ravi A."/>
            <person name="Getino M."/>
            <person name="Pursley I."/>
            <person name="Horton D.L."/>
            <person name="Alikhan N.-F."/>
            <person name="Baker D."/>
            <person name="Gharbi K."/>
            <person name="Hall N."/>
            <person name="Watson M."/>
            <person name="Adriaenssens E.M."/>
            <person name="Foster-Nyarko E."/>
            <person name="Jarju S."/>
            <person name="Secka A."/>
            <person name="Antonio M."/>
            <person name="Oren A."/>
            <person name="Chaudhuri R."/>
            <person name="La Ragione R.M."/>
            <person name="Hildebrand F."/>
            <person name="Pallen M.J."/>
        </authorList>
    </citation>
    <scope>NUCLEOTIDE SEQUENCE [LARGE SCALE GENOMIC DNA]</scope>
    <source>
        <strain evidence="1 2">Sa2CVA6</strain>
    </source>
</reference>
<evidence type="ECO:0000313" key="1">
    <source>
        <dbReference type="EMBL" id="MBD7961977.1"/>
    </source>
</evidence>